<proteinExistence type="predicted"/>
<dbReference type="Proteomes" id="UP000176939">
    <property type="component" value="Unassembled WGS sequence"/>
</dbReference>
<dbReference type="AlphaFoldDB" id="A0A1F7X7S6"/>
<gene>
    <name evidence="3" type="ORF">A2Z67_02955</name>
</gene>
<keyword evidence="1" id="KW-1133">Transmembrane helix</keyword>
<dbReference type="InterPro" id="IPR018911">
    <property type="entry name" value="Gmad2_Ig-like_dom"/>
</dbReference>
<accession>A0A1F7X7S6</accession>
<evidence type="ECO:0000259" key="2">
    <source>
        <dbReference type="Pfam" id="PF10648"/>
    </source>
</evidence>
<evidence type="ECO:0000313" key="3">
    <source>
        <dbReference type="EMBL" id="OGM10418.1"/>
    </source>
</evidence>
<protein>
    <recommendedName>
        <fullName evidence="2">Bacterial spore germination immunoglobulin-like domain-containing protein</fullName>
    </recommendedName>
</protein>
<feature type="transmembrane region" description="Helical" evidence="1">
    <location>
        <begin position="6"/>
        <end position="26"/>
    </location>
</feature>
<name>A0A1F7X7S6_9BACT</name>
<organism evidence="3 4">
    <name type="scientific">Candidatus Woesebacteria bacterium RBG_13_36_22</name>
    <dbReference type="NCBI Taxonomy" id="1802478"/>
    <lineage>
        <taxon>Bacteria</taxon>
        <taxon>Candidatus Woeseibacteriota</taxon>
    </lineage>
</organism>
<reference evidence="3 4" key="1">
    <citation type="journal article" date="2016" name="Nat. Commun.">
        <title>Thousands of microbial genomes shed light on interconnected biogeochemical processes in an aquifer system.</title>
        <authorList>
            <person name="Anantharaman K."/>
            <person name="Brown C.T."/>
            <person name="Hug L.A."/>
            <person name="Sharon I."/>
            <person name="Castelle C.J."/>
            <person name="Probst A.J."/>
            <person name="Thomas B.C."/>
            <person name="Singh A."/>
            <person name="Wilkins M.J."/>
            <person name="Karaoz U."/>
            <person name="Brodie E.L."/>
            <person name="Williams K.H."/>
            <person name="Hubbard S.S."/>
            <person name="Banfield J.F."/>
        </authorList>
    </citation>
    <scope>NUCLEOTIDE SEQUENCE [LARGE SCALE GENOMIC DNA]</scope>
</reference>
<keyword evidence="1" id="KW-0812">Transmembrane</keyword>
<dbReference type="EMBL" id="MGFQ01000013">
    <property type="protein sequence ID" value="OGM10418.1"/>
    <property type="molecule type" value="Genomic_DNA"/>
</dbReference>
<comment type="caution">
    <text evidence="3">The sequence shown here is derived from an EMBL/GenBank/DDBJ whole genome shotgun (WGS) entry which is preliminary data.</text>
</comment>
<feature type="domain" description="Bacterial spore germination immunoglobulin-like" evidence="2">
    <location>
        <begin position="81"/>
        <end position="166"/>
    </location>
</feature>
<evidence type="ECO:0000313" key="4">
    <source>
        <dbReference type="Proteomes" id="UP000176939"/>
    </source>
</evidence>
<evidence type="ECO:0000256" key="1">
    <source>
        <dbReference type="SAM" id="Phobius"/>
    </source>
</evidence>
<dbReference type="Pfam" id="PF10648">
    <property type="entry name" value="Gmad2"/>
    <property type="match status" value="1"/>
</dbReference>
<keyword evidence="1" id="KW-0472">Membrane</keyword>
<sequence length="182" mass="20056">MKRCAIVSILLLLIVVVFYLFVFRNWNISDDGISLKEISSFDDCVSAGFGVLESYPSQCRTSDGRSFTQDIGNELEMLDLIKVDNPRPNTLLISPLEIKGAARGTWFFEAQAGAKLLDEDGEEVATGIVQTEGDWMTGEFVGFSGELLFERQESGKGTLVLENANPSGLPENQIQLIIPVIF</sequence>